<name>A0A495VGV7_9GAMM</name>
<evidence type="ECO:0000313" key="1">
    <source>
        <dbReference type="EMBL" id="RKT47697.1"/>
    </source>
</evidence>
<comment type="caution">
    <text evidence="1">The sequence shown here is derived from an EMBL/GenBank/DDBJ whole genome shotgun (WGS) entry which is preliminary data.</text>
</comment>
<dbReference type="AlphaFoldDB" id="A0A495VGV7"/>
<proteinExistence type="predicted"/>
<protein>
    <submittedName>
        <fullName evidence="1">Uncharacterized protein</fullName>
    </submittedName>
</protein>
<organism evidence="1 2">
    <name type="scientific">Thiocapsa rosea</name>
    <dbReference type="NCBI Taxonomy" id="69360"/>
    <lineage>
        <taxon>Bacteria</taxon>
        <taxon>Pseudomonadati</taxon>
        <taxon>Pseudomonadota</taxon>
        <taxon>Gammaproteobacteria</taxon>
        <taxon>Chromatiales</taxon>
        <taxon>Chromatiaceae</taxon>
        <taxon>Thiocapsa</taxon>
    </lineage>
</organism>
<accession>A0A495VGV7</accession>
<sequence>MLDFLEGARRFVHPRPLAEMRFRLKYFLVAQTALAPAVINPVGVDPIQKHRTPRWVRFRCPGTLATRVGWR</sequence>
<keyword evidence="2" id="KW-1185">Reference proteome</keyword>
<gene>
    <name evidence="1" type="ORF">BDD21_5301</name>
</gene>
<reference evidence="1 2" key="1">
    <citation type="submission" date="2018-10" db="EMBL/GenBank/DDBJ databases">
        <title>Genomic Encyclopedia of Archaeal and Bacterial Type Strains, Phase II (KMG-II): from individual species to whole genera.</title>
        <authorList>
            <person name="Goeker M."/>
        </authorList>
    </citation>
    <scope>NUCLEOTIDE SEQUENCE [LARGE SCALE GENOMIC DNA]</scope>
    <source>
        <strain evidence="1 2">DSM 235</strain>
    </source>
</reference>
<evidence type="ECO:0000313" key="2">
    <source>
        <dbReference type="Proteomes" id="UP000274556"/>
    </source>
</evidence>
<dbReference type="EMBL" id="RBXL01000001">
    <property type="protein sequence ID" value="RKT47697.1"/>
    <property type="molecule type" value="Genomic_DNA"/>
</dbReference>
<dbReference type="Proteomes" id="UP000274556">
    <property type="component" value="Unassembled WGS sequence"/>
</dbReference>